<dbReference type="AlphaFoldDB" id="A0A0F9EYI1"/>
<evidence type="ECO:0000313" key="1">
    <source>
        <dbReference type="EMBL" id="KKL79163.1"/>
    </source>
</evidence>
<name>A0A0F9EYI1_9ZZZZ</name>
<feature type="non-terminal residue" evidence="1">
    <location>
        <position position="80"/>
    </location>
</feature>
<comment type="caution">
    <text evidence="1">The sequence shown here is derived from an EMBL/GenBank/DDBJ whole genome shotgun (WGS) entry which is preliminary data.</text>
</comment>
<organism evidence="1">
    <name type="scientific">marine sediment metagenome</name>
    <dbReference type="NCBI Taxonomy" id="412755"/>
    <lineage>
        <taxon>unclassified sequences</taxon>
        <taxon>metagenomes</taxon>
        <taxon>ecological metagenomes</taxon>
    </lineage>
</organism>
<gene>
    <name evidence="1" type="ORF">LCGC14_2017630</name>
</gene>
<accession>A0A0F9EYI1</accession>
<sequence>MDKIKRNWKQDLAEYGQLHNEDCCVNTEYGCDIGVGDVECCENMKLIASFFLEQAGEIIKFLSHDMDFKDEEQRKEAVKM</sequence>
<dbReference type="EMBL" id="LAZR01023248">
    <property type="protein sequence ID" value="KKL79163.1"/>
    <property type="molecule type" value="Genomic_DNA"/>
</dbReference>
<reference evidence="1" key="1">
    <citation type="journal article" date="2015" name="Nature">
        <title>Complex archaea that bridge the gap between prokaryotes and eukaryotes.</title>
        <authorList>
            <person name="Spang A."/>
            <person name="Saw J.H."/>
            <person name="Jorgensen S.L."/>
            <person name="Zaremba-Niedzwiedzka K."/>
            <person name="Martijn J."/>
            <person name="Lind A.E."/>
            <person name="van Eijk R."/>
            <person name="Schleper C."/>
            <person name="Guy L."/>
            <person name="Ettema T.J."/>
        </authorList>
    </citation>
    <scope>NUCLEOTIDE SEQUENCE</scope>
</reference>
<protein>
    <submittedName>
        <fullName evidence="1">Uncharacterized protein</fullName>
    </submittedName>
</protein>
<proteinExistence type="predicted"/>